<keyword evidence="2" id="KW-1185">Reference proteome</keyword>
<evidence type="ECO:0000313" key="2">
    <source>
        <dbReference type="Proteomes" id="UP001163223"/>
    </source>
</evidence>
<evidence type="ECO:0000313" key="1">
    <source>
        <dbReference type="EMBL" id="WAJ29605.1"/>
    </source>
</evidence>
<name>A0ACD4NRM6_9HYPH</name>
<gene>
    <name evidence="1" type="ORF">OXU80_05055</name>
</gene>
<dbReference type="EMBL" id="CP113520">
    <property type="protein sequence ID" value="WAJ29605.1"/>
    <property type="molecule type" value="Genomic_DNA"/>
</dbReference>
<organism evidence="1 2">
    <name type="scientific">Antarcticirhabdus aurantiaca</name>
    <dbReference type="NCBI Taxonomy" id="2606717"/>
    <lineage>
        <taxon>Bacteria</taxon>
        <taxon>Pseudomonadati</taxon>
        <taxon>Pseudomonadota</taxon>
        <taxon>Alphaproteobacteria</taxon>
        <taxon>Hyphomicrobiales</taxon>
        <taxon>Aurantimonadaceae</taxon>
        <taxon>Antarcticirhabdus</taxon>
    </lineage>
</organism>
<accession>A0ACD4NRM6</accession>
<sequence length="56" mass="5867">MPLLPLFYLHHRADGTAVLVSRGQGHGQAQAAEASRDVVARLPERPATAGLLAAHA</sequence>
<proteinExistence type="predicted"/>
<protein>
    <submittedName>
        <fullName evidence="1">Uncharacterized protein</fullName>
    </submittedName>
</protein>
<reference evidence="1" key="1">
    <citation type="submission" date="2022-11" db="EMBL/GenBank/DDBJ databases">
        <title>beta-Carotene-producing bacterium, Jeongeuplla avenae sp. nov., alleviates the salt stress of Arabidopsis seedlings.</title>
        <authorList>
            <person name="Jiang L."/>
            <person name="Lee J."/>
        </authorList>
    </citation>
    <scope>NUCLEOTIDE SEQUENCE</scope>
    <source>
        <strain evidence="1">DY_R2A_6</strain>
    </source>
</reference>
<dbReference type="Proteomes" id="UP001163223">
    <property type="component" value="Chromosome"/>
</dbReference>